<comment type="caution">
    <text evidence="2">The sequence shown here is derived from an EMBL/GenBank/DDBJ whole genome shotgun (WGS) entry which is preliminary data.</text>
</comment>
<reference evidence="2" key="1">
    <citation type="journal article" date="2020" name="Stud. Mycol.">
        <title>101 Dothideomycetes genomes: a test case for predicting lifestyles and emergence of pathogens.</title>
        <authorList>
            <person name="Haridas S."/>
            <person name="Albert R."/>
            <person name="Binder M."/>
            <person name="Bloem J."/>
            <person name="Labutti K."/>
            <person name="Salamov A."/>
            <person name="Andreopoulos B."/>
            <person name="Baker S."/>
            <person name="Barry K."/>
            <person name="Bills G."/>
            <person name="Bluhm B."/>
            <person name="Cannon C."/>
            <person name="Castanera R."/>
            <person name="Culley D."/>
            <person name="Daum C."/>
            <person name="Ezra D."/>
            <person name="Gonzalez J."/>
            <person name="Henrissat B."/>
            <person name="Kuo A."/>
            <person name="Liang C."/>
            <person name="Lipzen A."/>
            <person name="Lutzoni F."/>
            <person name="Magnuson J."/>
            <person name="Mondo S."/>
            <person name="Nolan M."/>
            <person name="Ohm R."/>
            <person name="Pangilinan J."/>
            <person name="Park H.-J."/>
            <person name="Ramirez L."/>
            <person name="Alfaro M."/>
            <person name="Sun H."/>
            <person name="Tritt A."/>
            <person name="Yoshinaga Y."/>
            <person name="Zwiers L.-H."/>
            <person name="Turgeon B."/>
            <person name="Goodwin S."/>
            <person name="Spatafora J."/>
            <person name="Crous P."/>
            <person name="Grigoriev I."/>
        </authorList>
    </citation>
    <scope>NUCLEOTIDE SEQUENCE</scope>
    <source>
        <strain evidence="2">CBS 125425</strain>
    </source>
</reference>
<evidence type="ECO:0000313" key="2">
    <source>
        <dbReference type="EMBL" id="KAF2734775.1"/>
    </source>
</evidence>
<evidence type="ECO:0000256" key="1">
    <source>
        <dbReference type="SAM" id="MobiDB-lite"/>
    </source>
</evidence>
<feature type="compositionally biased region" description="Basic and acidic residues" evidence="1">
    <location>
        <begin position="189"/>
        <end position="199"/>
    </location>
</feature>
<keyword evidence="3" id="KW-1185">Reference proteome</keyword>
<feature type="compositionally biased region" description="Basic residues" evidence="1">
    <location>
        <begin position="168"/>
        <end position="178"/>
    </location>
</feature>
<feature type="region of interest" description="Disordered" evidence="1">
    <location>
        <begin position="342"/>
        <end position="365"/>
    </location>
</feature>
<feature type="compositionally biased region" description="Acidic residues" evidence="1">
    <location>
        <begin position="103"/>
        <end position="115"/>
    </location>
</feature>
<proteinExistence type="predicted"/>
<protein>
    <submittedName>
        <fullName evidence="2">Uncharacterized protein</fullName>
    </submittedName>
</protein>
<feature type="region of interest" description="Disordered" evidence="1">
    <location>
        <begin position="96"/>
        <end position="121"/>
    </location>
</feature>
<organism evidence="2 3">
    <name type="scientific">Polyplosphaeria fusca</name>
    <dbReference type="NCBI Taxonomy" id="682080"/>
    <lineage>
        <taxon>Eukaryota</taxon>
        <taxon>Fungi</taxon>
        <taxon>Dikarya</taxon>
        <taxon>Ascomycota</taxon>
        <taxon>Pezizomycotina</taxon>
        <taxon>Dothideomycetes</taxon>
        <taxon>Pleosporomycetidae</taxon>
        <taxon>Pleosporales</taxon>
        <taxon>Tetraplosphaeriaceae</taxon>
        <taxon>Polyplosphaeria</taxon>
    </lineage>
</organism>
<dbReference type="EMBL" id="ML996143">
    <property type="protein sequence ID" value="KAF2734775.1"/>
    <property type="molecule type" value="Genomic_DNA"/>
</dbReference>
<dbReference type="AlphaFoldDB" id="A0A9P4V3X4"/>
<feature type="compositionally biased region" description="Basic and acidic residues" evidence="1">
    <location>
        <begin position="226"/>
        <end position="235"/>
    </location>
</feature>
<gene>
    <name evidence="2" type="ORF">EJ04DRAFT_563918</name>
</gene>
<accession>A0A9P4V3X4</accession>
<dbReference type="Proteomes" id="UP000799444">
    <property type="component" value="Unassembled WGS sequence"/>
</dbReference>
<name>A0A9P4V3X4_9PLEO</name>
<evidence type="ECO:0000313" key="3">
    <source>
        <dbReference type="Proteomes" id="UP000799444"/>
    </source>
</evidence>
<feature type="region of interest" description="Disordered" evidence="1">
    <location>
        <begin position="154"/>
        <end position="300"/>
    </location>
</feature>
<sequence>MARPLQEPLQRAMQVPVQTPFPQPQQQPAAALSPQIVNWEADSLVDYNEEYTTISRSDSEEVEETISETTLGPIRADIVAMVDEIPAWLVKEEKQELDMSEAQLDEVEGESEDDSSVQSVPRAYIPRSVPRAFQYPQTLHQPFVWDTHPWARRKPPARYAAYVPPPKKDRRPKLRKADKKPPLHPIFEAPKRDAREHREVRRRTSSARPSLGERLGRGRQPVDQLPKQEAKHEPEMNENDDREAKERIDGQGLGGGNEEQIPKQAQDVGEVLPQLEQITSARPQEIEQTGAEAPPEPQPPEVARIEEREPYSDTVSRAIQMPVVDSRWPDSTIVSSLAMSDVMGSVKRGKAPSSSEGDGRASPPW</sequence>